<proteinExistence type="predicted"/>
<evidence type="ECO:0000313" key="2">
    <source>
        <dbReference type="Proteomes" id="UP001189122"/>
    </source>
</evidence>
<name>A0ABN7E858_SPIIN</name>
<dbReference type="EMBL" id="CACRZD030000035">
    <property type="protein sequence ID" value="CAA6673920.1"/>
    <property type="molecule type" value="Genomic_DNA"/>
</dbReference>
<dbReference type="Proteomes" id="UP001189122">
    <property type="component" value="Unassembled WGS sequence"/>
</dbReference>
<keyword evidence="2" id="KW-1185">Reference proteome</keyword>
<protein>
    <submittedName>
        <fullName evidence="1">Uncharacterized protein</fullName>
    </submittedName>
</protein>
<sequence>MKYEYLGLLDIFPIIISSTLTIDQEERLINILSNTRQPSIVKAKILKWLDVRIIYVISSIPWEMHTISSYGEHLQKGHNATTIDLGGRKF</sequence>
<gene>
    <name evidence="1" type="ORF">SI7747_UN019658</name>
</gene>
<evidence type="ECO:0000313" key="1">
    <source>
        <dbReference type="EMBL" id="CAA6673920.1"/>
    </source>
</evidence>
<comment type="caution">
    <text evidence="1">The sequence shown here is derived from an EMBL/GenBank/DDBJ whole genome shotgun (WGS) entry which is preliminary data.</text>
</comment>
<reference evidence="2" key="1">
    <citation type="journal article" date="2020" name="Sci. Rep.">
        <title>Chromosome-scale genome assembly for the duckweed Spirodela intermedia, integrating cytogenetic maps, PacBio and Oxford Nanopore libraries.</title>
        <authorList>
            <person name="Hoang P.T.N."/>
            <person name="Fiebig A."/>
            <person name="Novak P."/>
            <person name="Macas J."/>
            <person name="Cao H.X."/>
            <person name="Stepanenko A."/>
            <person name="Chen G."/>
            <person name="Borisjuk N."/>
            <person name="Scholz U."/>
            <person name="Schubert I."/>
        </authorList>
    </citation>
    <scope>NUCLEOTIDE SEQUENCE [LARGE SCALE GENOMIC DNA]</scope>
</reference>
<organism evidence="1 2">
    <name type="scientific">Spirodela intermedia</name>
    <name type="common">Intermediate duckweed</name>
    <dbReference type="NCBI Taxonomy" id="51605"/>
    <lineage>
        <taxon>Eukaryota</taxon>
        <taxon>Viridiplantae</taxon>
        <taxon>Streptophyta</taxon>
        <taxon>Embryophyta</taxon>
        <taxon>Tracheophyta</taxon>
        <taxon>Spermatophyta</taxon>
        <taxon>Magnoliopsida</taxon>
        <taxon>Liliopsida</taxon>
        <taxon>Araceae</taxon>
        <taxon>Lemnoideae</taxon>
        <taxon>Spirodela</taxon>
    </lineage>
</organism>
<accession>A0ABN7E858</accession>